<feature type="region of interest" description="Disordered" evidence="2">
    <location>
        <begin position="172"/>
        <end position="206"/>
    </location>
</feature>
<keyword evidence="4" id="KW-1185">Reference proteome</keyword>
<evidence type="ECO:0000313" key="3">
    <source>
        <dbReference type="EMBL" id="OCF58349.1"/>
    </source>
</evidence>
<dbReference type="AlphaFoldDB" id="A0A1B9IS33"/>
<dbReference type="OrthoDB" id="2564489at2759"/>
<evidence type="ECO:0000313" key="4">
    <source>
        <dbReference type="Proteomes" id="UP000092583"/>
    </source>
</evidence>
<protein>
    <submittedName>
        <fullName evidence="3">Uncharacterized protein</fullName>
    </submittedName>
</protein>
<reference evidence="4" key="2">
    <citation type="submission" date="2013-12" db="EMBL/GenBank/DDBJ databases">
        <title>Evolution of pathogenesis and genome organization in the Tremellales.</title>
        <authorList>
            <person name="Cuomo C."/>
            <person name="Litvintseva A."/>
            <person name="Heitman J."/>
            <person name="Chen Y."/>
            <person name="Sun S."/>
            <person name="Springer D."/>
            <person name="Dromer F."/>
            <person name="Young S."/>
            <person name="Zeng Q."/>
            <person name="Chapman S."/>
            <person name="Gujja S."/>
            <person name="Saif S."/>
            <person name="Birren B."/>
        </authorList>
    </citation>
    <scope>NUCLEOTIDE SEQUENCE [LARGE SCALE GENOMIC DNA]</scope>
    <source>
        <strain evidence="4">CBS 10435</strain>
    </source>
</reference>
<feature type="coiled-coil region" evidence="1">
    <location>
        <begin position="76"/>
        <end position="125"/>
    </location>
</feature>
<reference evidence="3 4" key="1">
    <citation type="submission" date="2013-07" db="EMBL/GenBank/DDBJ databases">
        <title>The Genome Sequence of Kwoniella mangroviensis CBS10435.</title>
        <authorList>
            <consortium name="The Broad Institute Genome Sequencing Platform"/>
            <person name="Cuomo C."/>
            <person name="Litvintseva A."/>
            <person name="Chen Y."/>
            <person name="Heitman J."/>
            <person name="Sun S."/>
            <person name="Springer D."/>
            <person name="Dromer F."/>
            <person name="Young S.K."/>
            <person name="Zeng Q."/>
            <person name="Gargeya S."/>
            <person name="Fitzgerald M."/>
            <person name="Abouelleil A."/>
            <person name="Alvarado L."/>
            <person name="Berlin A.M."/>
            <person name="Chapman S.B."/>
            <person name="Dewar J."/>
            <person name="Goldberg J."/>
            <person name="Griggs A."/>
            <person name="Gujja S."/>
            <person name="Hansen M."/>
            <person name="Howarth C."/>
            <person name="Imamovic A."/>
            <person name="Larimer J."/>
            <person name="McCowan C."/>
            <person name="Murphy C."/>
            <person name="Pearson M."/>
            <person name="Priest M."/>
            <person name="Roberts A."/>
            <person name="Saif S."/>
            <person name="Shea T."/>
            <person name="Sykes S."/>
            <person name="Wortman J."/>
            <person name="Nusbaum C."/>
            <person name="Birren B."/>
        </authorList>
    </citation>
    <scope>NUCLEOTIDE SEQUENCE [LARGE SCALE GENOMIC DNA]</scope>
    <source>
        <strain evidence="3 4">CBS 10435</strain>
    </source>
</reference>
<sequence length="410" mass="45158">MPTLYPSNDHTPSGMSTSLRRTGSVIRSRSGMTPSVASKRGSAFLNASSTTLEFGSISPGVEGDLMNETAGLKKVVEGLNKTNTSLRNRITDLEKLIEHNTGPEVERLNKELAMLEDLFAKSQKDNEAQYAESERQKAYVKELENLLTTSLGMDWQESHNIYPPALTTAIVTSSTPLPPPKPTHPLRHSVSFSSKRSSSKLHKRANSVMDLDLMSLQAVKEDDMGVDDTQSGALRKLSGSTSAKANENEDKNKEKRRHLLAHTPEPKLSTLTTSQKNLRSPSTSKPKDQSNVDAVHTVIRLQQPDGANTNRSGPTSIPPEVDIKQLNKVLHLLSSLDPTTIINGLPRAQSQSPGAQASLHSTHSSQERDMINSMCRMLESQQQILSDRETRLNSIIQMAKEKEERYAMTT</sequence>
<feature type="region of interest" description="Disordered" evidence="2">
    <location>
        <begin position="1"/>
        <end position="38"/>
    </location>
</feature>
<feature type="compositionally biased region" description="Polar residues" evidence="2">
    <location>
        <begin position="228"/>
        <end position="245"/>
    </location>
</feature>
<evidence type="ECO:0000256" key="2">
    <source>
        <dbReference type="SAM" id="MobiDB-lite"/>
    </source>
</evidence>
<organism evidence="3 4">
    <name type="scientific">Kwoniella mangroviensis CBS 10435</name>
    <dbReference type="NCBI Taxonomy" id="1331196"/>
    <lineage>
        <taxon>Eukaryota</taxon>
        <taxon>Fungi</taxon>
        <taxon>Dikarya</taxon>
        <taxon>Basidiomycota</taxon>
        <taxon>Agaricomycotina</taxon>
        <taxon>Tremellomycetes</taxon>
        <taxon>Tremellales</taxon>
        <taxon>Cryptococcaceae</taxon>
        <taxon>Kwoniella</taxon>
    </lineage>
</organism>
<name>A0A1B9IS33_9TREE</name>
<dbReference type="EMBL" id="KI669462">
    <property type="protein sequence ID" value="OCF58349.1"/>
    <property type="molecule type" value="Genomic_DNA"/>
</dbReference>
<feature type="compositionally biased region" description="Polar residues" evidence="2">
    <location>
        <begin position="347"/>
        <end position="364"/>
    </location>
</feature>
<feature type="compositionally biased region" description="Polar residues" evidence="2">
    <location>
        <begin position="1"/>
        <end position="36"/>
    </location>
</feature>
<keyword evidence="1" id="KW-0175">Coiled coil</keyword>
<feature type="compositionally biased region" description="Polar residues" evidence="2">
    <location>
        <begin position="269"/>
        <end position="284"/>
    </location>
</feature>
<feature type="region of interest" description="Disordered" evidence="2">
    <location>
        <begin position="224"/>
        <end position="291"/>
    </location>
</feature>
<proteinExistence type="predicted"/>
<gene>
    <name evidence="3" type="ORF">L486_04380</name>
</gene>
<dbReference type="Proteomes" id="UP000092583">
    <property type="component" value="Unassembled WGS sequence"/>
</dbReference>
<feature type="region of interest" description="Disordered" evidence="2">
    <location>
        <begin position="347"/>
        <end position="367"/>
    </location>
</feature>
<accession>A0A1B9IS33</accession>
<evidence type="ECO:0000256" key="1">
    <source>
        <dbReference type="SAM" id="Coils"/>
    </source>
</evidence>